<dbReference type="EMBL" id="KN824306">
    <property type="protein sequence ID" value="KIM26489.1"/>
    <property type="molecule type" value="Genomic_DNA"/>
</dbReference>
<dbReference type="InterPro" id="IPR001810">
    <property type="entry name" value="F-box_dom"/>
</dbReference>
<reference evidence="2 3" key="1">
    <citation type="submission" date="2014-04" db="EMBL/GenBank/DDBJ databases">
        <authorList>
            <consortium name="DOE Joint Genome Institute"/>
            <person name="Kuo A."/>
            <person name="Zuccaro A."/>
            <person name="Kohler A."/>
            <person name="Nagy L.G."/>
            <person name="Floudas D."/>
            <person name="Copeland A."/>
            <person name="Barry K.W."/>
            <person name="Cichocki N."/>
            <person name="Veneault-Fourrey C."/>
            <person name="LaButti K."/>
            <person name="Lindquist E.A."/>
            <person name="Lipzen A."/>
            <person name="Lundell T."/>
            <person name="Morin E."/>
            <person name="Murat C."/>
            <person name="Sun H."/>
            <person name="Tunlid A."/>
            <person name="Henrissat B."/>
            <person name="Grigoriev I.V."/>
            <person name="Hibbett D.S."/>
            <person name="Martin F."/>
            <person name="Nordberg H.P."/>
            <person name="Cantor M.N."/>
            <person name="Hua S.X."/>
        </authorList>
    </citation>
    <scope>NUCLEOTIDE SEQUENCE [LARGE SCALE GENOMIC DNA]</scope>
    <source>
        <strain evidence="2 3">MAFF 305830</strain>
    </source>
</reference>
<accession>A0A0C3B2S3</accession>
<dbReference type="PROSITE" id="PS50181">
    <property type="entry name" value="FBOX"/>
    <property type="match status" value="1"/>
</dbReference>
<reference evidence="3" key="2">
    <citation type="submission" date="2015-01" db="EMBL/GenBank/DDBJ databases">
        <title>Evolutionary Origins and Diversification of the Mycorrhizal Mutualists.</title>
        <authorList>
            <consortium name="DOE Joint Genome Institute"/>
            <consortium name="Mycorrhizal Genomics Consortium"/>
            <person name="Kohler A."/>
            <person name="Kuo A."/>
            <person name="Nagy L.G."/>
            <person name="Floudas D."/>
            <person name="Copeland A."/>
            <person name="Barry K.W."/>
            <person name="Cichocki N."/>
            <person name="Veneault-Fourrey C."/>
            <person name="LaButti K."/>
            <person name="Lindquist E.A."/>
            <person name="Lipzen A."/>
            <person name="Lundell T."/>
            <person name="Morin E."/>
            <person name="Murat C."/>
            <person name="Riley R."/>
            <person name="Ohm R."/>
            <person name="Sun H."/>
            <person name="Tunlid A."/>
            <person name="Henrissat B."/>
            <person name="Grigoriev I.V."/>
            <person name="Hibbett D.S."/>
            <person name="Martin F."/>
        </authorList>
    </citation>
    <scope>NUCLEOTIDE SEQUENCE [LARGE SCALE GENOMIC DNA]</scope>
    <source>
        <strain evidence="3">MAFF 305830</strain>
    </source>
</reference>
<evidence type="ECO:0000259" key="1">
    <source>
        <dbReference type="PROSITE" id="PS50181"/>
    </source>
</evidence>
<gene>
    <name evidence="2" type="ORF">M408DRAFT_25443</name>
</gene>
<evidence type="ECO:0000313" key="3">
    <source>
        <dbReference type="Proteomes" id="UP000054097"/>
    </source>
</evidence>
<dbReference type="HOGENOM" id="CLU_040200_0_0_1"/>
<dbReference type="SMART" id="SM00256">
    <property type="entry name" value="FBOX"/>
    <property type="match status" value="1"/>
</dbReference>
<proteinExistence type="predicted"/>
<organism evidence="2 3">
    <name type="scientific">Serendipita vermifera MAFF 305830</name>
    <dbReference type="NCBI Taxonomy" id="933852"/>
    <lineage>
        <taxon>Eukaryota</taxon>
        <taxon>Fungi</taxon>
        <taxon>Dikarya</taxon>
        <taxon>Basidiomycota</taxon>
        <taxon>Agaricomycotina</taxon>
        <taxon>Agaricomycetes</taxon>
        <taxon>Sebacinales</taxon>
        <taxon>Serendipitaceae</taxon>
        <taxon>Serendipita</taxon>
    </lineage>
</organism>
<feature type="domain" description="F-box" evidence="1">
    <location>
        <begin position="3"/>
        <end position="49"/>
    </location>
</feature>
<dbReference type="AlphaFoldDB" id="A0A0C3B2S3"/>
<sequence length="511" mass="58097">MQACTLLSLPNELLREILLLLPPIHIVKYRAVCTRIRDNIDGCSEAQRLIELAIEGYQPNRRYKGAWTEEIHKRFGEFRRALLTFKPASTANYELITQSTDYDAGLQGAYVAPIPSTCTPGSIIFVDMDPQNVSSSTAKTVWEEKYQYADGIFLGYGLSRHEGLIIVVYLVKTVELSNSQQEVTLSVHLKAFSPSSDKIHVHPRAGHERVNVKLVTKPLKDPCRAMVEIWEDHTVIRLELETTSERMLLVLCWVSGETILASDGYLVHIEAQSMQVRDRVYGARFLGPKRILISSQSSNRQRASLSLICLRDAVEEYSFELPFSAEELQEFHVNVTPTVQYNEASDGPFALQSNAWEVDPALNICVLEIEAGFLYSSDMAFSVVIMIKSLEAFADDANNEQKQHGYIPWEDWGPQSTRWFPIHPSQTESLVNGSLMYTALPRLWINNSAQDQFPVESNDTTPWEQLYSVIFDFNPRNIDRIANSDLHQKPTSIVRDAWTYTHRLLTCPIHK</sequence>
<keyword evidence="3" id="KW-1185">Reference proteome</keyword>
<dbReference type="Pfam" id="PF00646">
    <property type="entry name" value="F-box"/>
    <property type="match status" value="1"/>
</dbReference>
<protein>
    <recommendedName>
        <fullName evidence="1">F-box domain-containing protein</fullName>
    </recommendedName>
</protein>
<dbReference type="SUPFAM" id="SSF81383">
    <property type="entry name" value="F-box domain"/>
    <property type="match status" value="1"/>
</dbReference>
<dbReference type="InterPro" id="IPR036047">
    <property type="entry name" value="F-box-like_dom_sf"/>
</dbReference>
<name>A0A0C3B2S3_SERVB</name>
<dbReference type="Proteomes" id="UP000054097">
    <property type="component" value="Unassembled WGS sequence"/>
</dbReference>
<dbReference type="OrthoDB" id="2684342at2759"/>
<evidence type="ECO:0000313" key="2">
    <source>
        <dbReference type="EMBL" id="KIM26489.1"/>
    </source>
</evidence>